<comment type="caution">
    <text evidence="2">The sequence shown here is derived from an EMBL/GenBank/DDBJ whole genome shotgun (WGS) entry which is preliminary data.</text>
</comment>
<accession>A0ABV1XM15</accession>
<feature type="region of interest" description="Disordered" evidence="1">
    <location>
        <begin position="1"/>
        <end position="21"/>
    </location>
</feature>
<evidence type="ECO:0000256" key="1">
    <source>
        <dbReference type="SAM" id="MobiDB-lite"/>
    </source>
</evidence>
<evidence type="ECO:0000313" key="2">
    <source>
        <dbReference type="EMBL" id="MER7372525.1"/>
    </source>
</evidence>
<sequence>MLAITPASARNQDPNDRILRDDPGRFEYMRPCLSSYELIVSRTQILGTKDTTGSCAGHVWVRAMGDSLGSWHDDKDAVLLNSPNKKFRWAYIKGCSTCYAYIVYPE</sequence>
<keyword evidence="3" id="KW-1185">Reference proteome</keyword>
<evidence type="ECO:0008006" key="4">
    <source>
        <dbReference type="Google" id="ProtNLM"/>
    </source>
</evidence>
<name>A0ABV1XM15_9ACTN</name>
<dbReference type="RefSeq" id="WP_190069975.1">
    <property type="nucleotide sequence ID" value="NZ_BNBM01000004.1"/>
</dbReference>
<proteinExistence type="predicted"/>
<dbReference type="Proteomes" id="UP001486207">
    <property type="component" value="Unassembled WGS sequence"/>
</dbReference>
<organism evidence="2 3">
    <name type="scientific">Streptomyces lanatus</name>
    <dbReference type="NCBI Taxonomy" id="66900"/>
    <lineage>
        <taxon>Bacteria</taxon>
        <taxon>Bacillati</taxon>
        <taxon>Actinomycetota</taxon>
        <taxon>Actinomycetes</taxon>
        <taxon>Kitasatosporales</taxon>
        <taxon>Streptomycetaceae</taxon>
        <taxon>Streptomyces</taxon>
    </lineage>
</organism>
<protein>
    <recommendedName>
        <fullName evidence="4">Secreted protein</fullName>
    </recommendedName>
</protein>
<reference evidence="2 3" key="1">
    <citation type="submission" date="2024-06" db="EMBL/GenBank/DDBJ databases">
        <title>The Natural Products Discovery Center: Release of the First 8490 Sequenced Strains for Exploring Actinobacteria Biosynthetic Diversity.</title>
        <authorList>
            <person name="Kalkreuter E."/>
            <person name="Kautsar S.A."/>
            <person name="Yang D."/>
            <person name="Bader C.D."/>
            <person name="Teijaro C.N."/>
            <person name="Fluegel L."/>
            <person name="Davis C.M."/>
            <person name="Simpson J.R."/>
            <person name="Lauterbach L."/>
            <person name="Steele A.D."/>
            <person name="Gui C."/>
            <person name="Meng S."/>
            <person name="Li G."/>
            <person name="Viehrig K."/>
            <person name="Ye F."/>
            <person name="Su P."/>
            <person name="Kiefer A.F."/>
            <person name="Nichols A."/>
            <person name="Cepeda A.J."/>
            <person name="Yan W."/>
            <person name="Fan B."/>
            <person name="Jiang Y."/>
            <person name="Adhikari A."/>
            <person name="Zheng C.-J."/>
            <person name="Schuster L."/>
            <person name="Cowan T.M."/>
            <person name="Smanski M.J."/>
            <person name="Chevrette M.G."/>
            <person name="De Carvalho L.P.S."/>
            <person name="Shen B."/>
        </authorList>
    </citation>
    <scope>NUCLEOTIDE SEQUENCE [LARGE SCALE GENOMIC DNA]</scope>
    <source>
        <strain evidence="2 3">NPDC000155</strain>
    </source>
</reference>
<dbReference type="EMBL" id="JBEPFB010000003">
    <property type="protein sequence ID" value="MER7372525.1"/>
    <property type="molecule type" value="Genomic_DNA"/>
</dbReference>
<gene>
    <name evidence="2" type="ORF">ABT384_07650</name>
</gene>
<evidence type="ECO:0000313" key="3">
    <source>
        <dbReference type="Proteomes" id="UP001486207"/>
    </source>
</evidence>